<dbReference type="GO" id="GO:0009253">
    <property type="term" value="P:peptidoglycan catabolic process"/>
    <property type="evidence" value="ECO:0007669"/>
    <property type="project" value="InterPro"/>
</dbReference>
<sequence length="123" mass="13680">MEKVTDLRGKVMGGGDKQSKITKIARHHSATTSGNVNSFQNHWRSLGWKTAGYHKIILRDGTVQLCYDSNVVTNGVCGHNQTSYHICVVGNGSFTAAQERSFEERAKYNLKRFVLKVSDVLGH</sequence>
<evidence type="ECO:0000313" key="5">
    <source>
        <dbReference type="Proteomes" id="UP000321558"/>
    </source>
</evidence>
<accession>A0A511ZDQ3</accession>
<dbReference type="Gene3D" id="3.40.80.10">
    <property type="entry name" value="Peptidoglycan recognition protein-like"/>
    <property type="match status" value="1"/>
</dbReference>
<name>A0A511ZDQ3_9BACI</name>
<dbReference type="EMBL" id="BJYM01000001">
    <property type="protein sequence ID" value="GEN85541.1"/>
    <property type="molecule type" value="Genomic_DNA"/>
</dbReference>
<dbReference type="Pfam" id="PF01510">
    <property type="entry name" value="Amidase_2"/>
    <property type="match status" value="1"/>
</dbReference>
<dbReference type="Proteomes" id="UP000321558">
    <property type="component" value="Unassembled WGS sequence"/>
</dbReference>
<comment type="caution">
    <text evidence="4">The sequence shown here is derived from an EMBL/GenBank/DDBJ whole genome shotgun (WGS) entry which is preliminary data.</text>
</comment>
<dbReference type="RefSeq" id="WP_222595711.1">
    <property type="nucleotide sequence ID" value="NZ_BJYM01000001.1"/>
</dbReference>
<dbReference type="GO" id="GO:0008745">
    <property type="term" value="F:N-acetylmuramoyl-L-alanine amidase activity"/>
    <property type="evidence" value="ECO:0007669"/>
    <property type="project" value="InterPro"/>
</dbReference>
<feature type="domain" description="N-acetylmuramoyl-L-alanine amidase" evidence="3">
    <location>
        <begin position="18"/>
        <end position="123"/>
    </location>
</feature>
<dbReference type="InterPro" id="IPR002502">
    <property type="entry name" value="Amidase_domain"/>
</dbReference>
<dbReference type="AlphaFoldDB" id="A0A511ZDQ3"/>
<evidence type="ECO:0000256" key="1">
    <source>
        <dbReference type="ARBA" id="ARBA00030881"/>
    </source>
</evidence>
<evidence type="ECO:0000256" key="2">
    <source>
        <dbReference type="ARBA" id="ARBA00032390"/>
    </source>
</evidence>
<keyword evidence="5" id="KW-1185">Reference proteome</keyword>
<proteinExistence type="predicted"/>
<gene>
    <name evidence="4" type="ORF">OSO01_02800</name>
</gene>
<organism evidence="4 5">
    <name type="scientific">Oceanobacillus sojae</name>
    <dbReference type="NCBI Taxonomy" id="582851"/>
    <lineage>
        <taxon>Bacteria</taxon>
        <taxon>Bacillati</taxon>
        <taxon>Bacillota</taxon>
        <taxon>Bacilli</taxon>
        <taxon>Bacillales</taxon>
        <taxon>Bacillaceae</taxon>
        <taxon>Oceanobacillus</taxon>
    </lineage>
</organism>
<dbReference type="InterPro" id="IPR036505">
    <property type="entry name" value="Amidase/PGRP_sf"/>
</dbReference>
<reference evidence="4 5" key="1">
    <citation type="submission" date="2019-07" db="EMBL/GenBank/DDBJ databases">
        <title>Whole genome shotgun sequence of Oceanobacillus sojae NBRC 105379.</title>
        <authorList>
            <person name="Hosoyama A."/>
            <person name="Uohara A."/>
            <person name="Ohji S."/>
            <person name="Ichikawa N."/>
        </authorList>
    </citation>
    <scope>NUCLEOTIDE SEQUENCE [LARGE SCALE GENOMIC DNA]</scope>
    <source>
        <strain evidence="4 5">NBRC 105379</strain>
    </source>
</reference>
<protein>
    <recommendedName>
        <fullName evidence="2">Autolysin</fullName>
    </recommendedName>
    <alternativeName>
        <fullName evidence="1">Cell wall hydrolase</fullName>
    </alternativeName>
</protein>
<evidence type="ECO:0000259" key="3">
    <source>
        <dbReference type="Pfam" id="PF01510"/>
    </source>
</evidence>
<dbReference type="SUPFAM" id="SSF55846">
    <property type="entry name" value="N-acetylmuramoyl-L-alanine amidase-like"/>
    <property type="match status" value="1"/>
</dbReference>
<evidence type="ECO:0000313" key="4">
    <source>
        <dbReference type="EMBL" id="GEN85541.1"/>
    </source>
</evidence>